<gene>
    <name evidence="1" type="ORF">ACFSOX_21815</name>
</gene>
<accession>A0ABW5APC3</accession>
<sequence>MGHQEDELLALAATLRHALAELAELPPDAKGSDSLVRIERLTLRWIDSVESLLRTRVTGRQAEALRAALVELRTASARIRRSTAVAGALAEPPARFGSPPFEL</sequence>
<dbReference type="EMBL" id="JBHUIW010000035">
    <property type="protein sequence ID" value="MFD2184799.1"/>
    <property type="molecule type" value="Genomic_DNA"/>
</dbReference>
<dbReference type="Proteomes" id="UP001597314">
    <property type="component" value="Unassembled WGS sequence"/>
</dbReference>
<evidence type="ECO:0000313" key="1">
    <source>
        <dbReference type="EMBL" id="MFD2184799.1"/>
    </source>
</evidence>
<keyword evidence="2" id="KW-1185">Reference proteome</keyword>
<reference evidence="2" key="1">
    <citation type="journal article" date="2019" name="Int. J. Syst. Evol. Microbiol.">
        <title>The Global Catalogue of Microorganisms (GCM) 10K type strain sequencing project: providing services to taxonomists for standard genome sequencing and annotation.</title>
        <authorList>
            <consortium name="The Broad Institute Genomics Platform"/>
            <consortium name="The Broad Institute Genome Sequencing Center for Infectious Disease"/>
            <person name="Wu L."/>
            <person name="Ma J."/>
        </authorList>
    </citation>
    <scope>NUCLEOTIDE SEQUENCE [LARGE SCALE GENOMIC DNA]</scope>
    <source>
        <strain evidence="2">CGMCC 1.6774</strain>
    </source>
</reference>
<organism evidence="1 2">
    <name type="scientific">Rhodoplanes azumiensis</name>
    <dbReference type="NCBI Taxonomy" id="1897628"/>
    <lineage>
        <taxon>Bacteria</taxon>
        <taxon>Pseudomonadati</taxon>
        <taxon>Pseudomonadota</taxon>
        <taxon>Alphaproteobacteria</taxon>
        <taxon>Hyphomicrobiales</taxon>
        <taxon>Nitrobacteraceae</taxon>
        <taxon>Rhodoplanes</taxon>
    </lineage>
</organism>
<proteinExistence type="predicted"/>
<dbReference type="RefSeq" id="WP_378479934.1">
    <property type="nucleotide sequence ID" value="NZ_JBHUIW010000035.1"/>
</dbReference>
<protein>
    <submittedName>
        <fullName evidence="1">Uncharacterized protein</fullName>
    </submittedName>
</protein>
<evidence type="ECO:0000313" key="2">
    <source>
        <dbReference type="Proteomes" id="UP001597314"/>
    </source>
</evidence>
<comment type="caution">
    <text evidence="1">The sequence shown here is derived from an EMBL/GenBank/DDBJ whole genome shotgun (WGS) entry which is preliminary data.</text>
</comment>
<name>A0ABW5APC3_9BRAD</name>